<dbReference type="AlphaFoldDB" id="A0A2W7NAY6"/>
<comment type="caution">
    <text evidence="1">The sequence shown here is derived from an EMBL/GenBank/DDBJ whole genome shotgun (WGS) entry which is preliminary data.</text>
</comment>
<proteinExistence type="predicted"/>
<dbReference type="EMBL" id="QKZL01000004">
    <property type="protein sequence ID" value="PZX17481.1"/>
    <property type="molecule type" value="Genomic_DNA"/>
</dbReference>
<organism evidence="1 2">
    <name type="scientific">Palleronia aestuarii</name>
    <dbReference type="NCBI Taxonomy" id="568105"/>
    <lineage>
        <taxon>Bacteria</taxon>
        <taxon>Pseudomonadati</taxon>
        <taxon>Pseudomonadota</taxon>
        <taxon>Alphaproteobacteria</taxon>
        <taxon>Rhodobacterales</taxon>
        <taxon>Roseobacteraceae</taxon>
        <taxon>Palleronia</taxon>
    </lineage>
</organism>
<dbReference type="InterPro" id="IPR027417">
    <property type="entry name" value="P-loop_NTPase"/>
</dbReference>
<dbReference type="RefSeq" id="WP_111536396.1">
    <property type="nucleotide sequence ID" value="NZ_QKZL01000004.1"/>
</dbReference>
<dbReference type="SUPFAM" id="SSF52540">
    <property type="entry name" value="P-loop containing nucleoside triphosphate hydrolases"/>
    <property type="match status" value="1"/>
</dbReference>
<sequence length="135" mass="15020">MDVFSLNQKSIERYENFSRSFANIRSEDLQFAIDRAYNERRYVREPLISLNPRFRPGASVDERAIDGTILADTAKVFRRNDGAPIELYVHQDMALGMAQSGKGFVVTTGTGSGKSLCFFIPLIDAAIRARAADGP</sequence>
<evidence type="ECO:0008006" key="3">
    <source>
        <dbReference type="Google" id="ProtNLM"/>
    </source>
</evidence>
<reference evidence="1 2" key="1">
    <citation type="submission" date="2018-06" db="EMBL/GenBank/DDBJ databases">
        <title>Genomic Encyclopedia of Archaeal and Bacterial Type Strains, Phase II (KMG-II): from individual species to whole genera.</title>
        <authorList>
            <person name="Goeker M."/>
        </authorList>
    </citation>
    <scope>NUCLEOTIDE SEQUENCE [LARGE SCALE GENOMIC DNA]</scope>
    <source>
        <strain evidence="1 2">DSM 22009</strain>
    </source>
</reference>
<dbReference type="Proteomes" id="UP000248916">
    <property type="component" value="Unassembled WGS sequence"/>
</dbReference>
<accession>A0A2W7NAY6</accession>
<name>A0A2W7NAY6_9RHOB</name>
<keyword evidence="2" id="KW-1185">Reference proteome</keyword>
<evidence type="ECO:0000313" key="1">
    <source>
        <dbReference type="EMBL" id="PZX17481.1"/>
    </source>
</evidence>
<dbReference type="Gene3D" id="3.40.50.300">
    <property type="entry name" value="P-loop containing nucleotide triphosphate hydrolases"/>
    <property type="match status" value="1"/>
</dbReference>
<protein>
    <recommendedName>
        <fullName evidence="3">DEAD/DEAH box helicase domain-containing protein</fullName>
    </recommendedName>
</protein>
<evidence type="ECO:0000313" key="2">
    <source>
        <dbReference type="Proteomes" id="UP000248916"/>
    </source>
</evidence>
<dbReference type="OrthoDB" id="9815222at2"/>
<gene>
    <name evidence="1" type="ORF">LX81_01204</name>
</gene>